<protein>
    <submittedName>
        <fullName evidence="5">Zn-dependent exopeptidase</fullName>
    </submittedName>
</protein>
<dbReference type="SUPFAM" id="SSF47672">
    <property type="entry name" value="Transferrin receptor-like dimerisation domain"/>
    <property type="match status" value="1"/>
</dbReference>
<dbReference type="GO" id="GO:0004180">
    <property type="term" value="F:carboxypeptidase activity"/>
    <property type="evidence" value="ECO:0007669"/>
    <property type="project" value="TreeGrafter"/>
</dbReference>
<dbReference type="CDD" id="cd02121">
    <property type="entry name" value="PA_GCPII_like"/>
    <property type="match status" value="1"/>
</dbReference>
<dbReference type="PANTHER" id="PTHR10404">
    <property type="entry name" value="N-ACETYLATED-ALPHA-LINKED ACIDIC DIPEPTIDASE"/>
    <property type="match status" value="1"/>
</dbReference>
<dbReference type="AlphaFoldDB" id="A0A9P3FXY2"/>
<dbReference type="OrthoDB" id="5841748at2759"/>
<accession>A0A9P3FXY2</accession>
<dbReference type="InterPro" id="IPR007365">
    <property type="entry name" value="TFR-like_dimer_dom"/>
</dbReference>
<evidence type="ECO:0000313" key="6">
    <source>
        <dbReference type="Proteomes" id="UP000703269"/>
    </source>
</evidence>
<dbReference type="Gene3D" id="1.20.930.40">
    <property type="entry name" value="Transferrin receptor-like, dimerisation domain"/>
    <property type="match status" value="1"/>
</dbReference>
<comment type="caution">
    <text evidence="5">The sequence shown here is derived from an EMBL/GenBank/DDBJ whole genome shotgun (WGS) entry which is preliminary data.</text>
</comment>
<dbReference type="InterPro" id="IPR003137">
    <property type="entry name" value="PA_domain"/>
</dbReference>
<dbReference type="SUPFAM" id="SSF53187">
    <property type="entry name" value="Zn-dependent exopeptidases"/>
    <property type="match status" value="1"/>
</dbReference>
<sequence length="820" mass="90864">MTDLKASTSPGDLKTLEEQSTASLQPRRSVFRKKLWLAGFVATYFLTRECLAAWFSDSDEGWAYDAYQAGLQALNSEKIEQLFLSVPNEASALAASRAYATHPHLASSKEDFEDAKVILKLFQDEFNIAAPEDEPVFSAGTDASRNATLSINKLTAPTAWIDVYYPVMNTPLDRALQIVDEDGQAIWDADLVEDGDPLDPEAAKYKDYVPAWHGMSCDGDVSGQLVYANYGRKEDWEELVAKGTNLTGKIVLTRHGAISRGIKVQGAEMFGAAGVLMYDDPRDDGSVTVENGYEPYPAGPARNPTSVQRGSVQFLLPGDPTTPGYPSYENATRVDGEGIPKIPSLPISWQNAQRLLAEISHDHDARALTGKPSRRSIRLVNHVDDKVMPIWNTMVAIPGHIKDETVLIGCHRDAWVMGAADPTSGTVSIHEVVKGFGALLRSGWKPMRNVLFASWDGEEYGLVGSTEYVEDFPEWITENVVAYINLDASAAGSAWFAAGSPSLAHLIRRTAQDVPHPTDAGRTLWDARTDVGPFTDGLVDAASVQIHNASRRAQSESTGISPLGSGSDFTAFLQRLGIAAMDQIFTETLSDARYHYHSIYDSQRWQEIYGDPGFHRNVAVAKHLGLVALRIIDSIVLPLNTTQYAFELDDYLDFVLDDAPTDIAASVNFAPLRRAFKRLQRASAKHDAEKAAAEEHFRELLEKLPRHAVSVRERWAQRVFALLKGRHDPVRELRRAAKRVQRANDRLRRFEQGFLHEDGIKDREWFKHLVVAPGKWLGYGATPLPSIYDALVYEQDAGLAQHEVKRVAHLVHRMADALKP</sequence>
<dbReference type="Pfam" id="PF04253">
    <property type="entry name" value="TFR_dimer"/>
    <property type="match status" value="1"/>
</dbReference>
<dbReference type="Proteomes" id="UP000703269">
    <property type="component" value="Unassembled WGS sequence"/>
</dbReference>
<dbReference type="FunFam" id="3.40.630.10:FF:000101">
    <property type="entry name" value="N-acetylated alpha-linked acidic dipeptidase like 1"/>
    <property type="match status" value="1"/>
</dbReference>
<dbReference type="PANTHER" id="PTHR10404:SF46">
    <property type="entry name" value="VACUOLAR PROTEIN SORTING-ASSOCIATED PROTEIN 70"/>
    <property type="match status" value="1"/>
</dbReference>
<feature type="domain" description="Transferrin receptor-like dimerisation" evidence="3">
    <location>
        <begin position="667"/>
        <end position="819"/>
    </location>
</feature>
<feature type="domain" description="PA" evidence="2">
    <location>
        <begin position="221"/>
        <end position="297"/>
    </location>
</feature>
<evidence type="ECO:0000259" key="3">
    <source>
        <dbReference type="Pfam" id="PF04253"/>
    </source>
</evidence>
<evidence type="ECO:0000259" key="2">
    <source>
        <dbReference type="Pfam" id="PF02225"/>
    </source>
</evidence>
<proteinExistence type="inferred from homology"/>
<dbReference type="EMBL" id="BPQB01000001">
    <property type="protein sequence ID" value="GJE84359.1"/>
    <property type="molecule type" value="Genomic_DNA"/>
</dbReference>
<dbReference type="SUPFAM" id="SSF52025">
    <property type="entry name" value="PA domain"/>
    <property type="match status" value="1"/>
</dbReference>
<dbReference type="InterPro" id="IPR046450">
    <property type="entry name" value="PA_dom_sf"/>
</dbReference>
<feature type="domain" description="Peptidase M28" evidence="4">
    <location>
        <begin position="392"/>
        <end position="588"/>
    </location>
</feature>
<dbReference type="InterPro" id="IPR039373">
    <property type="entry name" value="Peptidase_M28B"/>
</dbReference>
<dbReference type="Pfam" id="PF04389">
    <property type="entry name" value="Peptidase_M28"/>
    <property type="match status" value="1"/>
</dbReference>
<comment type="similarity">
    <text evidence="1">Belongs to the peptidase M28 family. M28B subfamily.</text>
</comment>
<gene>
    <name evidence="5" type="ORF">PsYK624_004350</name>
</gene>
<dbReference type="CDD" id="cd08022">
    <property type="entry name" value="M28_PSMA_like"/>
    <property type="match status" value="1"/>
</dbReference>
<evidence type="ECO:0000313" key="5">
    <source>
        <dbReference type="EMBL" id="GJE84359.1"/>
    </source>
</evidence>
<evidence type="ECO:0000259" key="4">
    <source>
        <dbReference type="Pfam" id="PF04389"/>
    </source>
</evidence>
<dbReference type="InterPro" id="IPR036757">
    <property type="entry name" value="TFR-like_dimer_dom_sf"/>
</dbReference>
<name>A0A9P3FXY2_9APHY</name>
<keyword evidence="6" id="KW-1185">Reference proteome</keyword>
<dbReference type="Gene3D" id="3.40.630.10">
    <property type="entry name" value="Zn peptidases"/>
    <property type="match status" value="1"/>
</dbReference>
<organism evidence="5 6">
    <name type="scientific">Phanerochaete sordida</name>
    <dbReference type="NCBI Taxonomy" id="48140"/>
    <lineage>
        <taxon>Eukaryota</taxon>
        <taxon>Fungi</taxon>
        <taxon>Dikarya</taxon>
        <taxon>Basidiomycota</taxon>
        <taxon>Agaricomycotina</taxon>
        <taxon>Agaricomycetes</taxon>
        <taxon>Polyporales</taxon>
        <taxon>Phanerochaetaceae</taxon>
        <taxon>Phanerochaete</taxon>
    </lineage>
</organism>
<reference evidence="5 6" key="1">
    <citation type="submission" date="2021-08" db="EMBL/GenBank/DDBJ databases">
        <title>Draft Genome Sequence of Phanerochaete sordida strain YK-624.</title>
        <authorList>
            <person name="Mori T."/>
            <person name="Dohra H."/>
            <person name="Suzuki T."/>
            <person name="Kawagishi H."/>
            <person name="Hirai H."/>
        </authorList>
    </citation>
    <scope>NUCLEOTIDE SEQUENCE [LARGE SCALE GENOMIC DNA]</scope>
    <source>
        <strain evidence="5 6">YK-624</strain>
    </source>
</reference>
<dbReference type="InterPro" id="IPR007484">
    <property type="entry name" value="Peptidase_M28"/>
</dbReference>
<dbReference type="Pfam" id="PF02225">
    <property type="entry name" value="PA"/>
    <property type="match status" value="1"/>
</dbReference>
<dbReference type="Gene3D" id="3.50.30.30">
    <property type="match status" value="1"/>
</dbReference>
<evidence type="ECO:0000256" key="1">
    <source>
        <dbReference type="ARBA" id="ARBA00005634"/>
    </source>
</evidence>